<keyword evidence="2" id="KW-1185">Reference proteome</keyword>
<protein>
    <submittedName>
        <fullName evidence="1">Uncharacterized protein</fullName>
    </submittedName>
</protein>
<reference evidence="1" key="1">
    <citation type="submission" date="2020-07" db="EMBL/GenBank/DDBJ databases">
        <title>Genome sequence and genetic diversity analysis of an under-domesticated orphan crop, white fonio (Digitaria exilis).</title>
        <authorList>
            <person name="Bennetzen J.L."/>
            <person name="Chen S."/>
            <person name="Ma X."/>
            <person name="Wang X."/>
            <person name="Yssel A.E.J."/>
            <person name="Chaluvadi S.R."/>
            <person name="Johnson M."/>
            <person name="Gangashetty P."/>
            <person name="Hamidou F."/>
            <person name="Sanogo M.D."/>
            <person name="Zwaenepoel A."/>
            <person name="Wallace J."/>
            <person name="Van De Peer Y."/>
            <person name="Van Deynze A."/>
        </authorList>
    </citation>
    <scope>NUCLEOTIDE SEQUENCE</scope>
    <source>
        <tissue evidence="1">Leaves</tissue>
    </source>
</reference>
<dbReference type="EMBL" id="JACEFO010000153">
    <property type="protein sequence ID" value="KAF8779849.1"/>
    <property type="molecule type" value="Genomic_DNA"/>
</dbReference>
<evidence type="ECO:0000313" key="2">
    <source>
        <dbReference type="Proteomes" id="UP000636709"/>
    </source>
</evidence>
<name>A0A835G001_9POAL</name>
<dbReference type="PANTHER" id="PTHR33334">
    <property type="entry name" value="PROTEIN LNK1"/>
    <property type="match status" value="1"/>
</dbReference>
<gene>
    <name evidence="1" type="ORF">HU200_002115</name>
</gene>
<evidence type="ECO:0000313" key="1">
    <source>
        <dbReference type="EMBL" id="KAF8779849.1"/>
    </source>
</evidence>
<dbReference type="OrthoDB" id="618331at2759"/>
<dbReference type="GO" id="GO:0007623">
    <property type="term" value="P:circadian rhythm"/>
    <property type="evidence" value="ECO:0007669"/>
    <property type="project" value="InterPro"/>
</dbReference>
<dbReference type="AlphaFoldDB" id="A0A835G001"/>
<accession>A0A835G001</accession>
<dbReference type="GO" id="GO:0006355">
    <property type="term" value="P:regulation of DNA-templated transcription"/>
    <property type="evidence" value="ECO:0007669"/>
    <property type="project" value="InterPro"/>
</dbReference>
<dbReference type="InterPro" id="IPR039928">
    <property type="entry name" value="LNK"/>
</dbReference>
<sequence>MDDFPLISDHSLLLQGHAMFGAEGRLGILSPSGVLSSEGKTVPTQDGRKNKGKELFSCDWPELLDFEPSLRNFDSSFEIGSKYFDDTLWSSLFSPEVQHVPSSYFDDIDFSIDQNESIVLKTNPTKTKQQTRNGASDTPLYCDAHASSSSGLPDAELFRHLDDIELANQIGGCDGLEAIFSSSQETRTPTPSSSMCSGPVSVATHIPPPSEKPHDPFRGAPDMVLEEMAKNPLDMYFPPLPMYEQPEMLMSMSDTTSAAQFPGSYALNCAESQFCSKEMAPAGGLHGQPGSAVVLEAVPVKDLGFQKLQEGVNQLDLATRARIRESLYRLANRVEQRHCAAASSGAGSSVSKRFRSGGWTEAQTNPMDQSVAQLLLQKASYRKTVRPHRVT</sequence>
<organism evidence="1 2">
    <name type="scientific">Digitaria exilis</name>
    <dbReference type="NCBI Taxonomy" id="1010633"/>
    <lineage>
        <taxon>Eukaryota</taxon>
        <taxon>Viridiplantae</taxon>
        <taxon>Streptophyta</taxon>
        <taxon>Embryophyta</taxon>
        <taxon>Tracheophyta</taxon>
        <taxon>Spermatophyta</taxon>
        <taxon>Magnoliopsida</taxon>
        <taxon>Liliopsida</taxon>
        <taxon>Poales</taxon>
        <taxon>Poaceae</taxon>
        <taxon>PACMAD clade</taxon>
        <taxon>Panicoideae</taxon>
        <taxon>Panicodae</taxon>
        <taxon>Paniceae</taxon>
        <taxon>Anthephorinae</taxon>
        <taxon>Digitaria</taxon>
    </lineage>
</organism>
<comment type="caution">
    <text evidence="1">The sequence shown here is derived from an EMBL/GenBank/DDBJ whole genome shotgun (WGS) entry which is preliminary data.</text>
</comment>
<dbReference type="PANTHER" id="PTHR33334:SF3">
    <property type="entry name" value="PROTEIN LNK1"/>
    <property type="match status" value="1"/>
</dbReference>
<proteinExistence type="predicted"/>
<dbReference type="Proteomes" id="UP000636709">
    <property type="component" value="Unassembled WGS sequence"/>
</dbReference>